<evidence type="ECO:0000313" key="6">
    <source>
        <dbReference type="Proteomes" id="UP000502415"/>
    </source>
</evidence>
<dbReference type="GO" id="GO:0006303">
    <property type="term" value="P:double-strand break repair via nonhomologous end joining"/>
    <property type="evidence" value="ECO:0007669"/>
    <property type="project" value="UniProtKB-UniRule"/>
</dbReference>
<dbReference type="InterPro" id="IPR006164">
    <property type="entry name" value="DNA_bd_Ku70/Ku80"/>
</dbReference>
<dbReference type="PANTHER" id="PTHR41251">
    <property type="entry name" value="NON-HOMOLOGOUS END JOINING PROTEIN KU"/>
    <property type="match status" value="1"/>
</dbReference>
<evidence type="ECO:0000313" key="5">
    <source>
        <dbReference type="EMBL" id="QJE02713.1"/>
    </source>
</evidence>
<feature type="compositionally biased region" description="Low complexity" evidence="3">
    <location>
        <begin position="313"/>
        <end position="369"/>
    </location>
</feature>
<evidence type="ECO:0000256" key="3">
    <source>
        <dbReference type="SAM" id="MobiDB-lite"/>
    </source>
</evidence>
<comment type="subunit">
    <text evidence="2">Homodimer. Interacts with LigD.</text>
</comment>
<accession>A0A7Z2ZUM7</accession>
<feature type="region of interest" description="Disordered" evidence="3">
    <location>
        <begin position="262"/>
        <end position="378"/>
    </location>
</feature>
<dbReference type="Proteomes" id="UP000502415">
    <property type="component" value="Chromosome"/>
</dbReference>
<dbReference type="Pfam" id="PF02735">
    <property type="entry name" value="Ku"/>
    <property type="match status" value="1"/>
</dbReference>
<keyword evidence="1 2" id="KW-0238">DNA-binding</keyword>
<dbReference type="Gene3D" id="2.40.290.10">
    <property type="match status" value="1"/>
</dbReference>
<comment type="similarity">
    <text evidence="2">Belongs to the prokaryotic Ku family.</text>
</comment>
<dbReference type="CDD" id="cd00789">
    <property type="entry name" value="KU_like"/>
    <property type="match status" value="1"/>
</dbReference>
<keyword evidence="2" id="KW-0227">DNA damage</keyword>
<reference evidence="5 6" key="1">
    <citation type="submission" date="2020-04" db="EMBL/GenBank/DDBJ databases">
        <title>Genome sequencing of novel species.</title>
        <authorList>
            <person name="Heo J."/>
            <person name="Kim S.-J."/>
            <person name="Kim J.-S."/>
            <person name="Hong S.-B."/>
            <person name="Kwon S.-W."/>
        </authorList>
    </citation>
    <scope>NUCLEOTIDE SEQUENCE [LARGE SCALE GENOMIC DNA]</scope>
    <source>
        <strain evidence="5 6">GN2-R2</strain>
    </source>
</reference>
<dbReference type="SMART" id="SM00559">
    <property type="entry name" value="Ku78"/>
    <property type="match status" value="1"/>
</dbReference>
<dbReference type="PANTHER" id="PTHR41251:SF1">
    <property type="entry name" value="NON-HOMOLOGOUS END JOINING PROTEIN KU"/>
    <property type="match status" value="1"/>
</dbReference>
<name>A0A7Z2ZUM7_9BURK</name>
<dbReference type="InterPro" id="IPR016194">
    <property type="entry name" value="SPOC-like_C_dom_sf"/>
</dbReference>
<sequence length="378" mass="41115">MPRTMWKGAISFGLVHIPVEMVPAVSDHGLDLSMLDRRDFAPIGFKRYNKNTGKEVAWDDIVKGYEYSDGEYVVLSDEDLRRANPEATQTIDILAFVNADQVPLIYYEQPYYLSPGKGGDKVYALLREALREVGKIGIANVVIRVKQHLAALVCVGDTIVLNTLRYPDEIRPTDELRIPGQDSKASRLTEKELQMAKALVEGMSEKWKPQQYHDSYREDLMALVKKKIEANQTKTLTAPEPEEAKPAKADVIDLVALLQASLGKKPSRAAPDDDGDDDPPPRRSRKPDADENEEDDGDAPPPRARKQASASGAHANAVPAKRAAAKTVASKTVAKKSVTTKGAVAKNAPAKRAAGAGTASTSKTAAADKAPARRRKAA</sequence>
<evidence type="ECO:0000256" key="1">
    <source>
        <dbReference type="ARBA" id="ARBA00023125"/>
    </source>
</evidence>
<organism evidence="5 6">
    <name type="scientific">Massilia forsythiae</name>
    <dbReference type="NCBI Taxonomy" id="2728020"/>
    <lineage>
        <taxon>Bacteria</taxon>
        <taxon>Pseudomonadati</taxon>
        <taxon>Pseudomonadota</taxon>
        <taxon>Betaproteobacteria</taxon>
        <taxon>Burkholderiales</taxon>
        <taxon>Oxalobacteraceae</taxon>
        <taxon>Telluria group</taxon>
        <taxon>Massilia</taxon>
    </lineage>
</organism>
<dbReference type="FunFam" id="2.40.290.10:FF:000004">
    <property type="entry name" value="Non-homologous end joining protein Ku"/>
    <property type="match status" value="1"/>
</dbReference>
<keyword evidence="2" id="KW-0234">DNA repair</keyword>
<dbReference type="KEGG" id="mfy:HH212_24105"/>
<keyword evidence="2" id="KW-0233">DNA recombination</keyword>
<dbReference type="GO" id="GO:0006310">
    <property type="term" value="P:DNA recombination"/>
    <property type="evidence" value="ECO:0007669"/>
    <property type="project" value="UniProtKB-KW"/>
</dbReference>
<dbReference type="AlphaFoldDB" id="A0A7Z2ZUM7"/>
<proteinExistence type="inferred from homology"/>
<dbReference type="InterPro" id="IPR009187">
    <property type="entry name" value="Prok_Ku"/>
</dbReference>
<dbReference type="HAMAP" id="MF_01875">
    <property type="entry name" value="Prokaryotic_Ku"/>
    <property type="match status" value="1"/>
</dbReference>
<protein>
    <recommendedName>
        <fullName evidence="2">Non-homologous end joining protein Ku</fullName>
    </recommendedName>
</protein>
<dbReference type="EMBL" id="CP051685">
    <property type="protein sequence ID" value="QJE02713.1"/>
    <property type="molecule type" value="Genomic_DNA"/>
</dbReference>
<gene>
    <name evidence="2" type="primary">ku</name>
    <name evidence="5" type="ORF">HH212_24105</name>
</gene>
<comment type="function">
    <text evidence="2">With LigD forms a non-homologous end joining (NHEJ) DNA repair enzyme, which repairs dsDNA breaks with reduced fidelity. Binds linear dsDNA with 5'- and 3'- overhangs but not closed circular dsDNA nor ssDNA. Recruits and stimulates the ligase activity of LigD.</text>
</comment>
<dbReference type="GO" id="GO:0003690">
    <property type="term" value="F:double-stranded DNA binding"/>
    <property type="evidence" value="ECO:0007669"/>
    <property type="project" value="UniProtKB-UniRule"/>
</dbReference>
<dbReference type="NCBIfam" id="TIGR02772">
    <property type="entry name" value="Ku_bact"/>
    <property type="match status" value="1"/>
</dbReference>
<feature type="domain" description="Ku" evidence="4">
    <location>
        <begin position="53"/>
        <end position="181"/>
    </location>
</feature>
<evidence type="ECO:0000259" key="4">
    <source>
        <dbReference type="SMART" id="SM00559"/>
    </source>
</evidence>
<keyword evidence="6" id="KW-1185">Reference proteome</keyword>
<dbReference type="SUPFAM" id="SSF100939">
    <property type="entry name" value="SPOC domain-like"/>
    <property type="match status" value="1"/>
</dbReference>
<dbReference type="RefSeq" id="WP_170204795.1">
    <property type="nucleotide sequence ID" value="NZ_CP051685.1"/>
</dbReference>
<evidence type="ECO:0000256" key="2">
    <source>
        <dbReference type="HAMAP-Rule" id="MF_01875"/>
    </source>
</evidence>